<name>A0A2P2P1G4_RHIMU</name>
<sequence>MELMRFIRVTVFLFLFHAITGQIWKLRFKVLFPSTQTL</sequence>
<proteinExistence type="predicted"/>
<dbReference type="EMBL" id="GGEC01068066">
    <property type="protein sequence ID" value="MBX48550.1"/>
    <property type="molecule type" value="Transcribed_RNA"/>
</dbReference>
<organism evidence="1">
    <name type="scientific">Rhizophora mucronata</name>
    <name type="common">Asiatic mangrove</name>
    <dbReference type="NCBI Taxonomy" id="61149"/>
    <lineage>
        <taxon>Eukaryota</taxon>
        <taxon>Viridiplantae</taxon>
        <taxon>Streptophyta</taxon>
        <taxon>Embryophyta</taxon>
        <taxon>Tracheophyta</taxon>
        <taxon>Spermatophyta</taxon>
        <taxon>Magnoliopsida</taxon>
        <taxon>eudicotyledons</taxon>
        <taxon>Gunneridae</taxon>
        <taxon>Pentapetalae</taxon>
        <taxon>rosids</taxon>
        <taxon>fabids</taxon>
        <taxon>Malpighiales</taxon>
        <taxon>Rhizophoraceae</taxon>
        <taxon>Rhizophora</taxon>
    </lineage>
</organism>
<protein>
    <submittedName>
        <fullName evidence="1">Uncharacterized protein</fullName>
    </submittedName>
</protein>
<evidence type="ECO:0000313" key="1">
    <source>
        <dbReference type="EMBL" id="MBX48550.1"/>
    </source>
</evidence>
<dbReference type="AlphaFoldDB" id="A0A2P2P1G4"/>
<reference evidence="1" key="1">
    <citation type="submission" date="2018-02" db="EMBL/GenBank/DDBJ databases">
        <title>Rhizophora mucronata_Transcriptome.</title>
        <authorList>
            <person name="Meera S.P."/>
            <person name="Sreeshan A."/>
            <person name="Augustine A."/>
        </authorList>
    </citation>
    <scope>NUCLEOTIDE SEQUENCE</scope>
    <source>
        <tissue evidence="1">Leaf</tissue>
    </source>
</reference>
<accession>A0A2P2P1G4</accession>